<comment type="catalytic activity">
    <reaction evidence="2">
        <text>2 GTP = 3',3'-c-di-GMP + 2 diphosphate</text>
        <dbReference type="Rhea" id="RHEA:24898"/>
        <dbReference type="ChEBI" id="CHEBI:33019"/>
        <dbReference type="ChEBI" id="CHEBI:37565"/>
        <dbReference type="ChEBI" id="CHEBI:58805"/>
        <dbReference type="EC" id="2.7.7.65"/>
    </reaction>
</comment>
<keyword evidence="6" id="KW-1185">Reference proteome</keyword>
<proteinExistence type="predicted"/>
<feature type="transmembrane region" description="Helical" evidence="3">
    <location>
        <begin position="59"/>
        <end position="81"/>
    </location>
</feature>
<feature type="transmembrane region" description="Helical" evidence="3">
    <location>
        <begin position="151"/>
        <end position="175"/>
    </location>
</feature>
<reference evidence="5 6" key="1">
    <citation type="submission" date="2014-08" db="EMBL/GenBank/DDBJ databases">
        <authorList>
            <person name="Hassan Y.I."/>
            <person name="Lepp D."/>
            <person name="Zhou T."/>
        </authorList>
    </citation>
    <scope>NUCLEOTIDE SEQUENCE [LARGE SCALE GENOMIC DNA]</scope>
    <source>
        <strain evidence="5 6">IFO13584</strain>
    </source>
</reference>
<dbReference type="EMBL" id="JQGC01000002">
    <property type="protein sequence ID" value="KFL32565.1"/>
    <property type="molecule type" value="Genomic_DNA"/>
</dbReference>
<dbReference type="AlphaFoldDB" id="A0A087M6R2"/>
<dbReference type="NCBIfam" id="TIGR00254">
    <property type="entry name" value="GGDEF"/>
    <property type="match status" value="1"/>
</dbReference>
<gene>
    <name evidence="5" type="ORF">JP75_03190</name>
</gene>
<evidence type="ECO:0000313" key="6">
    <source>
        <dbReference type="Proteomes" id="UP000028981"/>
    </source>
</evidence>
<evidence type="ECO:0000256" key="3">
    <source>
        <dbReference type="SAM" id="Phobius"/>
    </source>
</evidence>
<dbReference type="PANTHER" id="PTHR45138">
    <property type="entry name" value="REGULATORY COMPONENTS OF SENSORY TRANSDUCTION SYSTEM"/>
    <property type="match status" value="1"/>
</dbReference>
<keyword evidence="3" id="KW-0472">Membrane</keyword>
<dbReference type="STRING" id="46914.JP75_03190"/>
<dbReference type="InterPro" id="IPR000160">
    <property type="entry name" value="GGDEF_dom"/>
</dbReference>
<keyword evidence="3" id="KW-0812">Transmembrane</keyword>
<evidence type="ECO:0000313" key="5">
    <source>
        <dbReference type="EMBL" id="KFL32565.1"/>
    </source>
</evidence>
<dbReference type="Pfam" id="PF00990">
    <property type="entry name" value="GGDEF"/>
    <property type="match status" value="1"/>
</dbReference>
<sequence length="400" mass="43341">MVHGQLFFALINPIIALLFSLGFGLIWLRWRSYKHLAVLSLAFLCLGLGFIFYDFKILVWPAEINVGANVLYVATITLACASTFLRKNLPPPVVIYLAIIASGALPFIWYLLVEPSTLARILITSAIFAGVTSVTFVGLVRQPERTLADNLFAAAVGLAFFVAVFRPTLVLTGVLHIESSGGFTASDYWTSIRAFTPLMSFIVAALFSVAIGLDVVSHLKGQADRDYLTGLLNRRGFETAGDEAVARDFANSRQPAMLVADIDDFKKVNDTFGHKVGDAVIVAVARTLARHGDAVLAARTGGEEFALYYNDIDRAELQGIARKIRSALAQVSIAGLPSNYPVTLSVGLHLSYSQESLADMMTLADQALYRAKSGGKDQAVMTPVRLHLASGSRLQNGDRP</sequence>
<dbReference type="PROSITE" id="PS50887">
    <property type="entry name" value="GGDEF"/>
    <property type="match status" value="1"/>
</dbReference>
<dbReference type="EC" id="2.7.7.65" evidence="1"/>
<comment type="caution">
    <text evidence="5">The sequence shown here is derived from an EMBL/GenBank/DDBJ whole genome shotgun (WGS) entry which is preliminary data.</text>
</comment>
<feature type="transmembrane region" description="Helical" evidence="3">
    <location>
        <begin position="118"/>
        <end position="139"/>
    </location>
</feature>
<dbReference type="InterPro" id="IPR029787">
    <property type="entry name" value="Nucleotide_cyclase"/>
</dbReference>
<dbReference type="InterPro" id="IPR043128">
    <property type="entry name" value="Rev_trsase/Diguanyl_cyclase"/>
</dbReference>
<accession>A0A087M6R2</accession>
<feature type="transmembrane region" description="Helical" evidence="3">
    <location>
        <begin position="195"/>
        <end position="216"/>
    </location>
</feature>
<dbReference type="CDD" id="cd01949">
    <property type="entry name" value="GGDEF"/>
    <property type="match status" value="1"/>
</dbReference>
<dbReference type="SMART" id="SM00267">
    <property type="entry name" value="GGDEF"/>
    <property type="match status" value="1"/>
</dbReference>
<name>A0A087M6R2_9HYPH</name>
<organism evidence="5 6">
    <name type="scientific">Devosia riboflavina</name>
    <dbReference type="NCBI Taxonomy" id="46914"/>
    <lineage>
        <taxon>Bacteria</taxon>
        <taxon>Pseudomonadati</taxon>
        <taxon>Pseudomonadota</taxon>
        <taxon>Alphaproteobacteria</taxon>
        <taxon>Hyphomicrobiales</taxon>
        <taxon>Devosiaceae</taxon>
        <taxon>Devosia</taxon>
    </lineage>
</organism>
<keyword evidence="3" id="KW-1133">Transmembrane helix</keyword>
<dbReference type="InterPro" id="IPR050469">
    <property type="entry name" value="Diguanylate_Cyclase"/>
</dbReference>
<feature type="transmembrane region" description="Helical" evidence="3">
    <location>
        <begin position="93"/>
        <end position="112"/>
    </location>
</feature>
<dbReference type="Proteomes" id="UP000028981">
    <property type="component" value="Unassembled WGS sequence"/>
</dbReference>
<feature type="transmembrane region" description="Helical" evidence="3">
    <location>
        <begin position="35"/>
        <end position="53"/>
    </location>
</feature>
<evidence type="ECO:0000256" key="2">
    <source>
        <dbReference type="ARBA" id="ARBA00034247"/>
    </source>
</evidence>
<dbReference type="GO" id="GO:0052621">
    <property type="term" value="F:diguanylate cyclase activity"/>
    <property type="evidence" value="ECO:0007669"/>
    <property type="project" value="UniProtKB-EC"/>
</dbReference>
<evidence type="ECO:0000256" key="1">
    <source>
        <dbReference type="ARBA" id="ARBA00012528"/>
    </source>
</evidence>
<dbReference type="SUPFAM" id="SSF55073">
    <property type="entry name" value="Nucleotide cyclase"/>
    <property type="match status" value="1"/>
</dbReference>
<evidence type="ECO:0000259" key="4">
    <source>
        <dbReference type="PROSITE" id="PS50887"/>
    </source>
</evidence>
<protein>
    <recommendedName>
        <fullName evidence="1">diguanylate cyclase</fullName>
        <ecNumber evidence="1">2.7.7.65</ecNumber>
    </recommendedName>
</protein>
<dbReference type="Gene3D" id="3.30.70.270">
    <property type="match status" value="1"/>
</dbReference>
<feature type="domain" description="GGDEF" evidence="4">
    <location>
        <begin position="253"/>
        <end position="384"/>
    </location>
</feature>
<feature type="transmembrane region" description="Helical" evidence="3">
    <location>
        <begin position="6"/>
        <end position="28"/>
    </location>
</feature>
<dbReference type="PANTHER" id="PTHR45138:SF9">
    <property type="entry name" value="DIGUANYLATE CYCLASE DGCM-RELATED"/>
    <property type="match status" value="1"/>
</dbReference>